<evidence type="ECO:0000313" key="2">
    <source>
        <dbReference type="EMBL" id="VEE04834.1"/>
    </source>
</evidence>
<dbReference type="GeneID" id="93022418"/>
<dbReference type="InterPro" id="IPR011009">
    <property type="entry name" value="Kinase-like_dom_sf"/>
</dbReference>
<dbReference type="SUPFAM" id="SSF56112">
    <property type="entry name" value="Protein kinase-like (PK-like)"/>
    <property type="match status" value="1"/>
</dbReference>
<dbReference type="PANTHER" id="PTHR24345">
    <property type="entry name" value="SERINE/THREONINE-PROTEIN KINASE PLK"/>
    <property type="match status" value="1"/>
</dbReference>
<dbReference type="SMART" id="SM00220">
    <property type="entry name" value="S_TKc"/>
    <property type="match status" value="1"/>
</dbReference>
<dbReference type="Gene3D" id="1.10.510.10">
    <property type="entry name" value="Transferase(Phosphotransferase) domain 1"/>
    <property type="match status" value="1"/>
</dbReference>
<organism evidence="2 3">
    <name type="scientific">Chryseobacterium gleum</name>
    <name type="common">Flavobacterium gleum</name>
    <dbReference type="NCBI Taxonomy" id="250"/>
    <lineage>
        <taxon>Bacteria</taxon>
        <taxon>Pseudomonadati</taxon>
        <taxon>Bacteroidota</taxon>
        <taxon>Flavobacteriia</taxon>
        <taxon>Flavobacteriales</taxon>
        <taxon>Weeksellaceae</taxon>
        <taxon>Chryseobacterium group</taxon>
        <taxon>Chryseobacterium</taxon>
    </lineage>
</organism>
<sequence length="347" mass="39921">MFTNSILNFTLGAQIGNGGEATVFLATDHQLNAEIVIKKIPQTNFTDKDLFFEESKKIYLTNHHNIVKIMYGSQDADFVYLAMPYYPKGSLKSIIDGRYLTSREIIRYSLQFLSGLNNIHSKGLMHFDVKLENILVDQSDKALISDFGLAEYMGVYGFATVNGTTPVYAPPELFSQANHNLKFDIYQAGIAIYRMCNGDIEFINQMNNAFLSRGVRNDNNFINNITRERFPDRSNYLPHIPKPLRNVIKKCLKANPAERYDSVIDILNDLSKIDIATDWQYVKIDTNYEQWTKPNCIVTCNYVNNKFSIQSLKNNRRKTVYCKTLDSKNEAYNLLYTCLHDPNWNDS</sequence>
<accession>A0A448AX54</accession>
<keyword evidence="2" id="KW-0808">Transferase</keyword>
<dbReference type="CDD" id="cd14014">
    <property type="entry name" value="STKc_PknB_like"/>
    <property type="match status" value="1"/>
</dbReference>
<name>A0A448AX54_CHRGE</name>
<dbReference type="OrthoDB" id="9813021at2"/>
<dbReference type="AlphaFoldDB" id="A0A448AX54"/>
<protein>
    <submittedName>
        <fullName evidence="2">Serine/threonine-protein kinase PrkC</fullName>
        <ecNumber evidence="2">2.7.11.1</ecNumber>
    </submittedName>
</protein>
<dbReference type="STRING" id="525257.HMPREF0204_14069"/>
<reference evidence="2 3" key="1">
    <citation type="submission" date="2018-12" db="EMBL/GenBank/DDBJ databases">
        <authorList>
            <consortium name="Pathogen Informatics"/>
        </authorList>
    </citation>
    <scope>NUCLEOTIDE SEQUENCE [LARGE SCALE GENOMIC DNA]</scope>
    <source>
        <strain evidence="2 3">NCTC11432</strain>
    </source>
</reference>
<evidence type="ECO:0000313" key="3">
    <source>
        <dbReference type="Proteomes" id="UP000279227"/>
    </source>
</evidence>
<dbReference type="InterPro" id="IPR000719">
    <property type="entry name" value="Prot_kinase_dom"/>
</dbReference>
<gene>
    <name evidence="2" type="primary">prkC</name>
    <name evidence="2" type="ORF">NCTC11432_00408</name>
</gene>
<dbReference type="EMBL" id="LR134289">
    <property type="protein sequence ID" value="VEE04834.1"/>
    <property type="molecule type" value="Genomic_DNA"/>
</dbReference>
<feature type="domain" description="Protein kinase" evidence="1">
    <location>
        <begin position="9"/>
        <end position="271"/>
    </location>
</feature>
<dbReference type="EC" id="2.7.11.1" evidence="2"/>
<proteinExistence type="predicted"/>
<dbReference type="GO" id="GO:0004674">
    <property type="term" value="F:protein serine/threonine kinase activity"/>
    <property type="evidence" value="ECO:0007669"/>
    <property type="project" value="UniProtKB-EC"/>
</dbReference>
<dbReference type="InterPro" id="IPR008271">
    <property type="entry name" value="Ser/Thr_kinase_AS"/>
</dbReference>
<dbReference type="RefSeq" id="WP_002979861.1">
    <property type="nucleotide sequence ID" value="NZ_CP068486.1"/>
</dbReference>
<dbReference type="Proteomes" id="UP000279227">
    <property type="component" value="Chromosome"/>
</dbReference>
<dbReference type="Pfam" id="PF00069">
    <property type="entry name" value="Pkinase"/>
    <property type="match status" value="1"/>
</dbReference>
<evidence type="ECO:0000259" key="1">
    <source>
        <dbReference type="PROSITE" id="PS50011"/>
    </source>
</evidence>
<keyword evidence="2" id="KW-0418">Kinase</keyword>
<dbReference type="KEGG" id="cgle:NCTC11432_00408"/>
<dbReference type="PROSITE" id="PS50011">
    <property type="entry name" value="PROTEIN_KINASE_DOM"/>
    <property type="match status" value="1"/>
</dbReference>
<dbReference type="GO" id="GO:0005524">
    <property type="term" value="F:ATP binding"/>
    <property type="evidence" value="ECO:0007669"/>
    <property type="project" value="InterPro"/>
</dbReference>
<dbReference type="PROSITE" id="PS00108">
    <property type="entry name" value="PROTEIN_KINASE_ST"/>
    <property type="match status" value="1"/>
</dbReference>